<name>A0A6J7G2D2_9ZZZZ</name>
<sequence>MAKNFRQMAGISASTAGIILLVTGLSGCSSTESAPAPEISPAASQSRDASIWGTRNVRICVSGTASTTIAIDLGPIKGSKGAEYTLDEKNHGPACYTSDNIGFAGTAGVNVLFEEQNLILYGQNLALQRPDLLLCARTSDPLINSVNCDSSVLMKQTFSQGETKPLNGGGHKFEATRENDTGDYIEFKVTFIK</sequence>
<proteinExistence type="predicted"/>
<dbReference type="PROSITE" id="PS51257">
    <property type="entry name" value="PROKAR_LIPOPROTEIN"/>
    <property type="match status" value="1"/>
</dbReference>
<evidence type="ECO:0000313" key="1">
    <source>
        <dbReference type="EMBL" id="CAB4900734.1"/>
    </source>
</evidence>
<protein>
    <submittedName>
        <fullName evidence="1">Unannotated protein</fullName>
    </submittedName>
</protein>
<gene>
    <name evidence="1" type="ORF">UFOPK3495_00941</name>
</gene>
<organism evidence="1">
    <name type="scientific">freshwater metagenome</name>
    <dbReference type="NCBI Taxonomy" id="449393"/>
    <lineage>
        <taxon>unclassified sequences</taxon>
        <taxon>metagenomes</taxon>
        <taxon>ecological metagenomes</taxon>
    </lineage>
</organism>
<dbReference type="AlphaFoldDB" id="A0A6J7G2D2"/>
<dbReference type="EMBL" id="CAFBMC010000046">
    <property type="protein sequence ID" value="CAB4900734.1"/>
    <property type="molecule type" value="Genomic_DNA"/>
</dbReference>
<reference evidence="1" key="1">
    <citation type="submission" date="2020-05" db="EMBL/GenBank/DDBJ databases">
        <authorList>
            <person name="Chiriac C."/>
            <person name="Salcher M."/>
            <person name="Ghai R."/>
            <person name="Kavagutti S V."/>
        </authorList>
    </citation>
    <scope>NUCLEOTIDE SEQUENCE</scope>
</reference>
<accession>A0A6J7G2D2</accession>